<keyword evidence="4" id="KW-1185">Reference proteome</keyword>
<dbReference type="Pfam" id="PF08668">
    <property type="entry name" value="HDOD"/>
    <property type="match status" value="1"/>
</dbReference>
<dbReference type="InterPro" id="IPR052340">
    <property type="entry name" value="RNase_Y/CdgJ"/>
</dbReference>
<comment type="caution">
    <text evidence="3">The sequence shown here is derived from an EMBL/GenBank/DDBJ whole genome shotgun (WGS) entry which is preliminary data.</text>
</comment>
<gene>
    <name evidence="3" type="ORF">ABDJ85_01460</name>
</gene>
<evidence type="ECO:0000256" key="1">
    <source>
        <dbReference type="SAM" id="MobiDB-lite"/>
    </source>
</evidence>
<dbReference type="Gene3D" id="1.10.3210.10">
    <property type="entry name" value="Hypothetical protein af1432"/>
    <property type="match status" value="1"/>
</dbReference>
<evidence type="ECO:0000259" key="2">
    <source>
        <dbReference type="PROSITE" id="PS51833"/>
    </source>
</evidence>
<dbReference type="InterPro" id="IPR013976">
    <property type="entry name" value="HDOD"/>
</dbReference>
<accession>A0ABV0FZ77</accession>
<dbReference type="EMBL" id="JBDPZD010000001">
    <property type="protein sequence ID" value="MEO3690116.1"/>
    <property type="molecule type" value="Genomic_DNA"/>
</dbReference>
<dbReference type="RefSeq" id="WP_347702949.1">
    <property type="nucleotide sequence ID" value="NZ_JBDPZD010000001.1"/>
</dbReference>
<evidence type="ECO:0000313" key="3">
    <source>
        <dbReference type="EMBL" id="MEO3690116.1"/>
    </source>
</evidence>
<dbReference type="Proteomes" id="UP001495147">
    <property type="component" value="Unassembled WGS sequence"/>
</dbReference>
<dbReference type="PANTHER" id="PTHR33525">
    <property type="match status" value="1"/>
</dbReference>
<dbReference type="SUPFAM" id="SSF109604">
    <property type="entry name" value="HD-domain/PDEase-like"/>
    <property type="match status" value="1"/>
</dbReference>
<evidence type="ECO:0000313" key="4">
    <source>
        <dbReference type="Proteomes" id="UP001495147"/>
    </source>
</evidence>
<organism evidence="3 4">
    <name type="scientific">Roseateles paludis</name>
    <dbReference type="NCBI Taxonomy" id="3145238"/>
    <lineage>
        <taxon>Bacteria</taxon>
        <taxon>Pseudomonadati</taxon>
        <taxon>Pseudomonadota</taxon>
        <taxon>Betaproteobacteria</taxon>
        <taxon>Burkholderiales</taxon>
        <taxon>Sphaerotilaceae</taxon>
        <taxon>Roseateles</taxon>
    </lineage>
</organism>
<proteinExistence type="predicted"/>
<feature type="domain" description="HDOD" evidence="2">
    <location>
        <begin position="115"/>
        <end position="307"/>
    </location>
</feature>
<sequence>MALKLLGLLALLALLGLWWWSRSSAGTPRHGARSPEPAPAPAHPAARVPAPPTTLAATLTMPLPMEPAVERTALLTAADIAELRERTPPMPLPLHPVEILDPLLTEPLMEALRQLPRPPRALHELMDSEFVHRASSTELATLVLGEPAVAARVIATANSPLFGLQQPVGSIGQATTFLGLLSVRQMCLQHMLAACFQPRDAAQRREFDRLWHASNIAAELCQQLATRLRLPDAANLTTLLVLSFLGRQAAAALLPDAELLTHLNVYERAVHEQKELGLAAHELGHLLMRAWDLPFDLLQDARTIGSLRFDPDLRPAPEREAGLTLCTLCAMLGERVAGGDLADPLFDPLHDPRPDMQALRHRLALPALAGLSAELRSAPLQRLLDRLTGHAVQTTM</sequence>
<protein>
    <submittedName>
        <fullName evidence="3">HDOD domain-containing protein</fullName>
    </submittedName>
</protein>
<feature type="region of interest" description="Disordered" evidence="1">
    <location>
        <begin position="28"/>
        <end position="49"/>
    </location>
</feature>
<name>A0ABV0FZ77_9BURK</name>
<dbReference type="PANTHER" id="PTHR33525:SF4">
    <property type="entry name" value="CYCLIC DI-GMP PHOSPHODIESTERASE CDGJ"/>
    <property type="match status" value="1"/>
</dbReference>
<reference evidence="3 4" key="1">
    <citation type="submission" date="2024-05" db="EMBL/GenBank/DDBJ databases">
        <title>Roseateles sp. DJS-2-20 16S ribosomal RNA gene Genome sequencing and assembly.</title>
        <authorList>
            <person name="Woo H."/>
        </authorList>
    </citation>
    <scope>NUCLEOTIDE SEQUENCE [LARGE SCALE GENOMIC DNA]</scope>
    <source>
        <strain evidence="3 4">DJS-2-20</strain>
    </source>
</reference>
<dbReference type="PROSITE" id="PS51833">
    <property type="entry name" value="HDOD"/>
    <property type="match status" value="1"/>
</dbReference>